<dbReference type="Proteomes" id="UP000316199">
    <property type="component" value="Unassembled WGS sequence"/>
</dbReference>
<feature type="transmembrane region" description="Helical" evidence="7">
    <location>
        <begin position="350"/>
        <end position="371"/>
    </location>
</feature>
<evidence type="ECO:0000256" key="3">
    <source>
        <dbReference type="ARBA" id="ARBA00022475"/>
    </source>
</evidence>
<evidence type="ECO:0000256" key="1">
    <source>
        <dbReference type="ARBA" id="ARBA00004651"/>
    </source>
</evidence>
<dbReference type="GO" id="GO:0022857">
    <property type="term" value="F:transmembrane transporter activity"/>
    <property type="evidence" value="ECO:0007669"/>
    <property type="project" value="InterPro"/>
</dbReference>
<comment type="subcellular location">
    <subcellularLocation>
        <location evidence="1">Cell membrane</location>
        <topology evidence="1">Multi-pass membrane protein</topology>
    </subcellularLocation>
</comment>
<accession>A0A520RW23</accession>
<protein>
    <submittedName>
        <fullName evidence="9">MFS transporter</fullName>
    </submittedName>
</protein>
<name>A0A520RW23_9GAMM</name>
<feature type="transmembrane region" description="Helical" evidence="7">
    <location>
        <begin position="377"/>
        <end position="399"/>
    </location>
</feature>
<evidence type="ECO:0000256" key="4">
    <source>
        <dbReference type="ARBA" id="ARBA00022692"/>
    </source>
</evidence>
<dbReference type="Pfam" id="PF05977">
    <property type="entry name" value="MFS_3"/>
    <property type="match status" value="1"/>
</dbReference>
<organism evidence="9 10">
    <name type="scientific">OM182 bacterium</name>
    <dbReference type="NCBI Taxonomy" id="2510334"/>
    <lineage>
        <taxon>Bacteria</taxon>
        <taxon>Pseudomonadati</taxon>
        <taxon>Pseudomonadota</taxon>
        <taxon>Gammaproteobacteria</taxon>
        <taxon>OMG group</taxon>
        <taxon>OM182 clade</taxon>
    </lineage>
</organism>
<dbReference type="AlphaFoldDB" id="A0A520RW23"/>
<dbReference type="GO" id="GO:0005886">
    <property type="term" value="C:plasma membrane"/>
    <property type="evidence" value="ECO:0007669"/>
    <property type="project" value="UniProtKB-SubCell"/>
</dbReference>
<evidence type="ECO:0000313" key="10">
    <source>
        <dbReference type="Proteomes" id="UP000316199"/>
    </source>
</evidence>
<reference evidence="9 10" key="1">
    <citation type="submission" date="2019-02" db="EMBL/GenBank/DDBJ databases">
        <title>Prokaryotic population dynamics and viral predation in marine succession experiment using metagenomics: the confinement effect.</title>
        <authorList>
            <person name="Haro-Moreno J.M."/>
            <person name="Rodriguez-Valera F."/>
            <person name="Lopez-Perez M."/>
        </authorList>
    </citation>
    <scope>NUCLEOTIDE SEQUENCE [LARGE SCALE GENOMIC DNA]</scope>
    <source>
        <strain evidence="9">MED-G157</strain>
    </source>
</reference>
<feature type="transmembrane region" description="Helical" evidence="7">
    <location>
        <begin position="262"/>
        <end position="280"/>
    </location>
</feature>
<dbReference type="CDD" id="cd06173">
    <property type="entry name" value="MFS_MefA_like"/>
    <property type="match status" value="1"/>
</dbReference>
<dbReference type="PANTHER" id="PTHR23513">
    <property type="entry name" value="INTEGRAL MEMBRANE EFFLUX PROTEIN-RELATED"/>
    <property type="match status" value="1"/>
</dbReference>
<feature type="transmembrane region" description="Helical" evidence="7">
    <location>
        <begin position="172"/>
        <end position="196"/>
    </location>
</feature>
<dbReference type="InterPro" id="IPR010290">
    <property type="entry name" value="TM_effector"/>
</dbReference>
<evidence type="ECO:0000256" key="7">
    <source>
        <dbReference type="SAM" id="Phobius"/>
    </source>
</evidence>
<feature type="transmembrane region" description="Helical" evidence="7">
    <location>
        <begin position="225"/>
        <end position="250"/>
    </location>
</feature>
<evidence type="ECO:0000256" key="5">
    <source>
        <dbReference type="ARBA" id="ARBA00022989"/>
    </source>
</evidence>
<evidence type="ECO:0000256" key="2">
    <source>
        <dbReference type="ARBA" id="ARBA00022448"/>
    </source>
</evidence>
<dbReference type="InterPro" id="IPR020846">
    <property type="entry name" value="MFS_dom"/>
</dbReference>
<keyword evidence="2" id="KW-0813">Transport</keyword>
<keyword evidence="5 7" id="KW-1133">Transmembrane helix</keyword>
<dbReference type="PANTHER" id="PTHR23513:SF6">
    <property type="entry name" value="MAJOR FACILITATOR SUPERFAMILY ASSOCIATED DOMAIN-CONTAINING PROTEIN"/>
    <property type="match status" value="1"/>
</dbReference>
<evidence type="ECO:0000256" key="6">
    <source>
        <dbReference type="ARBA" id="ARBA00023136"/>
    </source>
</evidence>
<gene>
    <name evidence="9" type="ORF">EVA68_09000</name>
</gene>
<dbReference type="SUPFAM" id="SSF103473">
    <property type="entry name" value="MFS general substrate transporter"/>
    <property type="match status" value="1"/>
</dbReference>
<keyword evidence="6 7" id="KW-0472">Membrane</keyword>
<feature type="transmembrane region" description="Helical" evidence="7">
    <location>
        <begin position="292"/>
        <end position="310"/>
    </location>
</feature>
<feature type="transmembrane region" description="Helical" evidence="7">
    <location>
        <begin position="316"/>
        <end position="338"/>
    </location>
</feature>
<dbReference type="InterPro" id="IPR036259">
    <property type="entry name" value="MFS_trans_sf"/>
</dbReference>
<dbReference type="Gene3D" id="1.20.1250.20">
    <property type="entry name" value="MFS general substrate transporter like domains"/>
    <property type="match status" value="2"/>
</dbReference>
<evidence type="ECO:0000313" key="9">
    <source>
        <dbReference type="EMBL" id="RZO74432.1"/>
    </source>
</evidence>
<dbReference type="EMBL" id="SHAG01000079">
    <property type="protein sequence ID" value="RZO74432.1"/>
    <property type="molecule type" value="Genomic_DNA"/>
</dbReference>
<comment type="caution">
    <text evidence="9">The sequence shown here is derived from an EMBL/GenBank/DDBJ whole genome shotgun (WGS) entry which is preliminary data.</text>
</comment>
<feature type="transmembrane region" description="Helical" evidence="7">
    <location>
        <begin position="12"/>
        <end position="36"/>
    </location>
</feature>
<dbReference type="PROSITE" id="PS50850">
    <property type="entry name" value="MFS"/>
    <property type="match status" value="1"/>
</dbReference>
<keyword evidence="3" id="KW-1003">Cell membrane</keyword>
<sequence>MFESLQIKDFRLLWMSTACLAFGSQMLNIARGWLIYDMTASPMALTWVMISFMFPSAVFSLVGGVVTDRMNKKSLMIMSQLLNAMATVALSYVTYIGEVMFWHFIYFGIFNGILGSVSMPTRFAIVPEIVGEKNVVNASALQIATYNLSRIAGPILAGGLIAVFAAGDTNSVQGVGLVFFLVSGLLLMSAVFTVFLKHQGKPISVTKTPLEDLFEGLQFLAREKVITGLIIVGFVPSIFGTTVNFLLPVFNEEVISGGPEDLGVLSAGMGLGALLGSLLLAKLADFGSKGPIMFFASYGWAVAIAIFAFMGHLYLAMFAGALIALFHNFFGSLNMSLTQMMTPQFVRGRVASLTLMVHGLMPLGAIPIGIMAEVFNIQIALFFGSLMMLASTLVLSLLYPETQKIDKGHG</sequence>
<keyword evidence="4 7" id="KW-0812">Transmembrane</keyword>
<evidence type="ECO:0000259" key="8">
    <source>
        <dbReference type="PROSITE" id="PS50850"/>
    </source>
</evidence>
<proteinExistence type="predicted"/>
<feature type="domain" description="Major facilitator superfamily (MFS) profile" evidence="8">
    <location>
        <begin position="9"/>
        <end position="403"/>
    </location>
</feature>
<feature type="transmembrane region" description="Helical" evidence="7">
    <location>
        <begin position="42"/>
        <end position="63"/>
    </location>
</feature>